<feature type="region of interest" description="Disordered" evidence="1">
    <location>
        <begin position="460"/>
        <end position="529"/>
    </location>
</feature>
<evidence type="ECO:0000256" key="1">
    <source>
        <dbReference type="SAM" id="MobiDB-lite"/>
    </source>
</evidence>
<feature type="region of interest" description="Disordered" evidence="1">
    <location>
        <begin position="297"/>
        <end position="326"/>
    </location>
</feature>
<feature type="compositionally biased region" description="Polar residues" evidence="1">
    <location>
        <begin position="298"/>
        <end position="309"/>
    </location>
</feature>
<dbReference type="AlphaFoldDB" id="A0A9W4GEK0"/>
<feature type="compositionally biased region" description="Low complexity" evidence="1">
    <location>
        <begin position="504"/>
        <end position="514"/>
    </location>
</feature>
<proteinExistence type="predicted"/>
<comment type="caution">
    <text evidence="2">The sequence shown here is derived from an EMBL/GenBank/DDBJ whole genome shotgun (WGS) entry which is preliminary data.</text>
</comment>
<accession>A0A9W4GEK0</accession>
<reference evidence="2" key="1">
    <citation type="submission" date="2020-10" db="EMBL/GenBank/DDBJ databases">
        <authorList>
            <person name="Muller C M."/>
        </authorList>
    </citation>
    <scope>NUCLEOTIDE SEQUENCE</scope>
    <source>
        <strain evidence="2">THUN-12</strain>
    </source>
</reference>
<organism evidence="2 3">
    <name type="scientific">Blumeria graminis f. sp. triticale</name>
    <dbReference type="NCBI Taxonomy" id="1689686"/>
    <lineage>
        <taxon>Eukaryota</taxon>
        <taxon>Fungi</taxon>
        <taxon>Dikarya</taxon>
        <taxon>Ascomycota</taxon>
        <taxon>Pezizomycotina</taxon>
        <taxon>Leotiomycetes</taxon>
        <taxon>Erysiphales</taxon>
        <taxon>Erysiphaceae</taxon>
        <taxon>Blumeria</taxon>
    </lineage>
</organism>
<evidence type="ECO:0000313" key="2">
    <source>
        <dbReference type="EMBL" id="CAD6501728.1"/>
    </source>
</evidence>
<sequence length="600" mass="65647">MIVMEGLLLAPPDRGSIIGRAAWKTRYIVLGSGSEAKTQNNLTTQPEKSAMSRIGLKSPSKPNIVENSPAAEQKTQLYVSIYKSKGEYEHLAQHPISAFQCCQVRSIQHRKQSPPLPTLALELKSFTTTTKQRKRRSSRSGSLITKDAGPNSFLFRSVESEPYTIYDWEEQIKPLLTPVMDSIDSTCCRIPTNFISPFTPIANALPINKLDNLNCHNIRVKAPHQYILPTKSSGLISPTPSLRSKHSDLSSKASSQLVGCCVAAPASYTSIPPPEYLPSTSTSDYENHLNESCRLAQGRSSVLSSHTRGSNSVASTTASSVHNSLGPRETILDRAFQMRYIPGSEQISSEEDVNKLSSTARFEALMRENDERKFSKWETDAKETSNYIGEDNNLEDIGEDSEDEMYISDQEKGLPAPAQRALDFIAGRSTPTSRSLSPTSKPVIPYLNLQALSALSGNASNSDDIIGIKPTNGTAKRINGRPASLAMPPRSLSTSTASVMKECSSSSKNSYNNKADSKEKRQSSNSNRRLSLQDFARRLSSTSSLLLVQTNTSSSPGKGIIDYSKDLVTHARGGMNREESDRRCSWRGSVGAFSVDGSFL</sequence>
<protein>
    <submittedName>
        <fullName evidence="2">BgTH12-01978</fullName>
    </submittedName>
</protein>
<dbReference type="EMBL" id="CAJHIT010000005">
    <property type="protein sequence ID" value="CAD6501728.1"/>
    <property type="molecule type" value="Genomic_DNA"/>
</dbReference>
<feature type="compositionally biased region" description="Low complexity" evidence="1">
    <location>
        <begin position="310"/>
        <end position="324"/>
    </location>
</feature>
<name>A0A9W4GEK0_BLUGR</name>
<gene>
    <name evidence="2" type="ORF">BGTH12_LOCUS3086</name>
</gene>
<feature type="compositionally biased region" description="Polar residues" evidence="1">
    <location>
        <begin position="38"/>
        <end position="47"/>
    </location>
</feature>
<dbReference type="Proteomes" id="UP000683417">
    <property type="component" value="Unassembled WGS sequence"/>
</dbReference>
<feature type="region of interest" description="Disordered" evidence="1">
    <location>
        <begin position="38"/>
        <end position="66"/>
    </location>
</feature>
<evidence type="ECO:0000313" key="3">
    <source>
        <dbReference type="Proteomes" id="UP000683417"/>
    </source>
</evidence>